<dbReference type="SUPFAM" id="SSF52833">
    <property type="entry name" value="Thioredoxin-like"/>
    <property type="match status" value="1"/>
</dbReference>
<dbReference type="InterPro" id="IPR002109">
    <property type="entry name" value="Glutaredoxin"/>
</dbReference>
<accession>A0A3A4ZFR9</accession>
<dbReference type="InterPro" id="IPR036249">
    <property type="entry name" value="Thioredoxin-like_sf"/>
</dbReference>
<evidence type="ECO:0000313" key="3">
    <source>
        <dbReference type="Proteomes" id="UP000265540"/>
    </source>
</evidence>
<dbReference type="Proteomes" id="UP000265540">
    <property type="component" value="Unassembled WGS sequence"/>
</dbReference>
<gene>
    <name evidence="2" type="ORF">C4561_01185</name>
</gene>
<feature type="domain" description="Glutaredoxin" evidence="1">
    <location>
        <begin position="127"/>
        <end position="178"/>
    </location>
</feature>
<evidence type="ECO:0000313" key="2">
    <source>
        <dbReference type="EMBL" id="RJR27882.1"/>
    </source>
</evidence>
<sequence>MNLAYFRKSTFSKEDTIKNITNHAERMGFKVLSESELNDNTHIVQICSKSWLETIVKEDKQLIGLLPCSVLVTQLNSDIFVGAGNPAVLGGVSQNEQILKLSVEAEEKIRELINSAAGVGELKPTSIKLYSTTTCPYCKMEQKWLEDNKIEYELIYVDRDQEKAQYLVNKTGQMGVPVTELEYEDMDSEFVVGFNKYALEKLIK</sequence>
<dbReference type="EMBL" id="QZJF01000006">
    <property type="protein sequence ID" value="RJR27882.1"/>
    <property type="molecule type" value="Genomic_DNA"/>
</dbReference>
<dbReference type="Gene3D" id="3.30.310.70">
    <property type="entry name" value="TT1751-like domain"/>
    <property type="match status" value="1"/>
</dbReference>
<dbReference type="CDD" id="cd02976">
    <property type="entry name" value="NrdH"/>
    <property type="match status" value="1"/>
</dbReference>
<organism evidence="2 3">
    <name type="scientific">candidate division WWE3 bacterium</name>
    <dbReference type="NCBI Taxonomy" id="2053526"/>
    <lineage>
        <taxon>Bacteria</taxon>
        <taxon>Katanobacteria</taxon>
    </lineage>
</organism>
<reference evidence="2 3" key="1">
    <citation type="journal article" date="2017" name="ISME J.">
        <title>Energy and carbon metabolisms in a deep terrestrial subsurface fluid microbial community.</title>
        <authorList>
            <person name="Momper L."/>
            <person name="Jungbluth S.P."/>
            <person name="Lee M.D."/>
            <person name="Amend J.P."/>
        </authorList>
    </citation>
    <scope>NUCLEOTIDE SEQUENCE [LARGE SCALE GENOMIC DNA]</scope>
    <source>
        <strain evidence="2">SURF_46</strain>
    </source>
</reference>
<name>A0A3A4ZFR9_UNCKA</name>
<evidence type="ECO:0000259" key="1">
    <source>
        <dbReference type="Pfam" id="PF00462"/>
    </source>
</evidence>
<proteinExistence type="predicted"/>
<dbReference type="SUPFAM" id="SSF103247">
    <property type="entry name" value="TT1751-like"/>
    <property type="match status" value="1"/>
</dbReference>
<protein>
    <recommendedName>
        <fullName evidence="1">Glutaredoxin domain-containing protein</fullName>
    </recommendedName>
</protein>
<dbReference type="InterPro" id="IPR035923">
    <property type="entry name" value="TT1751-like_sf"/>
</dbReference>
<dbReference type="CDD" id="cd14797">
    <property type="entry name" value="DUF302"/>
    <property type="match status" value="1"/>
</dbReference>
<dbReference type="InterPro" id="IPR005180">
    <property type="entry name" value="DUF302"/>
</dbReference>
<dbReference type="Pfam" id="PF00462">
    <property type="entry name" value="Glutaredoxin"/>
    <property type="match status" value="1"/>
</dbReference>
<dbReference type="AlphaFoldDB" id="A0A3A4ZFR9"/>
<comment type="caution">
    <text evidence="2">The sequence shown here is derived from an EMBL/GenBank/DDBJ whole genome shotgun (WGS) entry which is preliminary data.</text>
</comment>
<dbReference type="PROSITE" id="PS51354">
    <property type="entry name" value="GLUTAREDOXIN_2"/>
    <property type="match status" value="1"/>
</dbReference>
<dbReference type="Gene3D" id="3.40.30.10">
    <property type="entry name" value="Glutaredoxin"/>
    <property type="match status" value="1"/>
</dbReference>